<feature type="transmembrane region" description="Helical" evidence="14">
    <location>
        <begin position="261"/>
        <end position="282"/>
    </location>
</feature>
<feature type="transmembrane region" description="Helical" evidence="14">
    <location>
        <begin position="170"/>
        <end position="193"/>
    </location>
</feature>
<sequence length="438" mass="48976">MASASEAPKEVLEADQEWKNGKEPTRQAKWWYATFHSVTAMIGAGVLSLPYAMVYLGWGPGTMVLSISWCMTLNTMWQMIQLHECIPGTRFDRYIDLGRHAFGEKLGPWIVLPQQLIVQVGCDIVYMVTGGKCMKKFMEMACVNCVEVRQSYWILIFGSIHLFLSQLPNFNSVAGVSLAAAVMSLSYSTIAWVGSLSHGRIQNVSYAYKETSVQDSMFRVFNALGQISFAFAGHAVILEIQATIPSTPEKPSKVPMWKGAVGAYIINAICYFPVALIGYWAFGQAVEDNVLLNLKRPAWLIASANLMVVVHVIGSYQVYAMPVFDMLERIMRKRFNFPDGFLLRFITRTAYVAFTIFVGVTFPFFGDLLGFFGGFGFAPTSYFLPSVMWLVMKKPKRYSGSWFINWASILIGVFIMLASTVGGLRNIIADASTYTFYA</sequence>
<dbReference type="Proteomes" id="UP000504609">
    <property type="component" value="Unplaced"/>
</dbReference>
<comment type="similarity">
    <text evidence="2">Belongs to the amino acid/polyamine transporter 2 family. Amino acid/auxin permease (AAAP) (TC 2.A.18.1) subfamily.</text>
</comment>
<keyword evidence="4" id="KW-1003">Cell membrane</keyword>
<evidence type="ECO:0000256" key="2">
    <source>
        <dbReference type="ARBA" id="ARBA00005590"/>
    </source>
</evidence>
<feature type="compositionally biased region" description="Basic and acidic residues" evidence="13">
    <location>
        <begin position="7"/>
        <end position="20"/>
    </location>
</feature>
<feature type="transmembrane region" description="Helical" evidence="14">
    <location>
        <begin position="141"/>
        <end position="164"/>
    </location>
</feature>
<evidence type="ECO:0000256" key="3">
    <source>
        <dbReference type="ARBA" id="ARBA00022448"/>
    </source>
</evidence>
<feature type="transmembrane region" description="Helical" evidence="14">
    <location>
        <begin position="55"/>
        <end position="73"/>
    </location>
</feature>
<feature type="transmembrane region" description="Helical" evidence="14">
    <location>
        <begin position="30"/>
        <end position="49"/>
    </location>
</feature>
<name>A0A6J1GZM7_CUCMO</name>
<dbReference type="KEGG" id="cmos:111458599"/>
<keyword evidence="7" id="KW-0029">Amino-acid transport</keyword>
<protein>
    <submittedName>
        <fullName evidence="17">Lysine histidine transporter-like 6</fullName>
    </submittedName>
</protein>
<evidence type="ECO:0000313" key="17">
    <source>
        <dbReference type="RefSeq" id="XP_022957120.1"/>
    </source>
</evidence>
<proteinExistence type="inferred from homology"/>
<evidence type="ECO:0000256" key="6">
    <source>
        <dbReference type="ARBA" id="ARBA00022847"/>
    </source>
</evidence>
<dbReference type="InterPro" id="IPR013057">
    <property type="entry name" value="AA_transpt_TM"/>
</dbReference>
<evidence type="ECO:0000313" key="16">
    <source>
        <dbReference type="Proteomes" id="UP000504609"/>
    </source>
</evidence>
<evidence type="ECO:0000256" key="10">
    <source>
        <dbReference type="ARBA" id="ARBA00023294"/>
    </source>
</evidence>
<evidence type="ECO:0000256" key="5">
    <source>
        <dbReference type="ARBA" id="ARBA00022692"/>
    </source>
</evidence>
<dbReference type="Pfam" id="PF01490">
    <property type="entry name" value="Aa_trans"/>
    <property type="match status" value="1"/>
</dbReference>
<keyword evidence="16" id="KW-1185">Reference proteome</keyword>
<dbReference type="AlphaFoldDB" id="A0A6J1GZM7"/>
<keyword evidence="10" id="KW-0927">Auxin signaling pathway</keyword>
<keyword evidence="3" id="KW-0813">Transport</keyword>
<keyword evidence="9 14" id="KW-0472">Membrane</keyword>
<feature type="transmembrane region" description="Helical" evidence="14">
    <location>
        <begin position="298"/>
        <end position="320"/>
    </location>
</feature>
<evidence type="ECO:0000256" key="1">
    <source>
        <dbReference type="ARBA" id="ARBA00004651"/>
    </source>
</evidence>
<keyword evidence="5 14" id="KW-0812">Transmembrane</keyword>
<evidence type="ECO:0000256" key="11">
    <source>
        <dbReference type="ARBA" id="ARBA00045588"/>
    </source>
</evidence>
<organism evidence="16 17">
    <name type="scientific">Cucurbita moschata</name>
    <name type="common">Winter crookneck squash</name>
    <name type="synonym">Cucurbita pepo var. moschata</name>
    <dbReference type="NCBI Taxonomy" id="3662"/>
    <lineage>
        <taxon>Eukaryota</taxon>
        <taxon>Viridiplantae</taxon>
        <taxon>Streptophyta</taxon>
        <taxon>Embryophyta</taxon>
        <taxon>Tracheophyta</taxon>
        <taxon>Spermatophyta</taxon>
        <taxon>Magnoliopsida</taxon>
        <taxon>eudicotyledons</taxon>
        <taxon>Gunneridae</taxon>
        <taxon>Pentapetalae</taxon>
        <taxon>rosids</taxon>
        <taxon>fabids</taxon>
        <taxon>Cucurbitales</taxon>
        <taxon>Cucurbitaceae</taxon>
        <taxon>Cucurbiteae</taxon>
        <taxon>Cucurbita</taxon>
    </lineage>
</organism>
<keyword evidence="6" id="KW-0769">Symport</keyword>
<feature type="transmembrane region" description="Helical" evidence="14">
    <location>
        <begin position="403"/>
        <end position="428"/>
    </location>
</feature>
<feature type="region of interest" description="Disordered" evidence="13">
    <location>
        <begin position="1"/>
        <end position="20"/>
    </location>
</feature>
<evidence type="ECO:0000256" key="7">
    <source>
        <dbReference type="ARBA" id="ARBA00022970"/>
    </source>
</evidence>
<comment type="subcellular location">
    <subcellularLocation>
        <location evidence="1">Cell membrane</location>
        <topology evidence="1">Multi-pass membrane protein</topology>
    </subcellularLocation>
</comment>
<dbReference type="GeneID" id="111458599"/>
<dbReference type="GO" id="GO:0009734">
    <property type="term" value="P:auxin-activated signaling pathway"/>
    <property type="evidence" value="ECO:0007669"/>
    <property type="project" value="UniProtKB-KW"/>
</dbReference>
<evidence type="ECO:0000256" key="9">
    <source>
        <dbReference type="ARBA" id="ARBA00023136"/>
    </source>
</evidence>
<evidence type="ECO:0000256" key="4">
    <source>
        <dbReference type="ARBA" id="ARBA00022475"/>
    </source>
</evidence>
<gene>
    <name evidence="17" type="primary">LOC111458599</name>
</gene>
<dbReference type="PANTHER" id="PTHR48017">
    <property type="entry name" value="OS05G0424000 PROTEIN-RELATED"/>
    <property type="match status" value="1"/>
</dbReference>
<evidence type="ECO:0000256" key="14">
    <source>
        <dbReference type="SAM" id="Phobius"/>
    </source>
</evidence>
<dbReference type="RefSeq" id="XP_022957120.1">
    <property type="nucleotide sequence ID" value="XM_023101352.1"/>
</dbReference>
<comment type="function">
    <text evidence="11">Carrier protein involved in proton-driven auxin influx. Mediates the formation of auxin gradient from developing leaves (site of auxin biosynthesis) to tips by contributing to the loading of auxin in vascular tissues and facilitating acropetal (base to tip) auxin transport within inner tissues of the root apex, and basipetal (tip to base) auxin transport within outer tissues of the root apex. May be involved in lateral roots and nodules formation.</text>
</comment>
<evidence type="ECO:0000259" key="15">
    <source>
        <dbReference type="Pfam" id="PF01490"/>
    </source>
</evidence>
<evidence type="ECO:0000256" key="12">
    <source>
        <dbReference type="ARBA" id="ARBA00061463"/>
    </source>
</evidence>
<dbReference type="GO" id="GO:0015293">
    <property type="term" value="F:symporter activity"/>
    <property type="evidence" value="ECO:0007669"/>
    <property type="project" value="UniProtKB-KW"/>
</dbReference>
<accession>A0A6J1GZM7</accession>
<comment type="similarity">
    <text evidence="12">Belongs to the amino acid/polyamine transporter 2 family. Amino acid/auxin permease (AAAP) (TC 2.A.18.2) subfamily.</text>
</comment>
<evidence type="ECO:0000256" key="13">
    <source>
        <dbReference type="SAM" id="MobiDB-lite"/>
    </source>
</evidence>
<feature type="transmembrane region" description="Helical" evidence="14">
    <location>
        <begin position="341"/>
        <end position="365"/>
    </location>
</feature>
<keyword evidence="8 14" id="KW-1133">Transmembrane helix</keyword>
<dbReference type="GO" id="GO:0015171">
    <property type="term" value="F:amino acid transmembrane transporter activity"/>
    <property type="evidence" value="ECO:0007669"/>
    <property type="project" value="UniProtKB-ARBA"/>
</dbReference>
<feature type="domain" description="Amino acid transporter transmembrane" evidence="15">
    <location>
        <begin position="27"/>
        <end position="422"/>
    </location>
</feature>
<dbReference type="FunFam" id="1.20.1740.10:FF:000033">
    <property type="entry name" value="Lysine histidine transporter 1"/>
    <property type="match status" value="1"/>
</dbReference>
<evidence type="ECO:0000256" key="8">
    <source>
        <dbReference type="ARBA" id="ARBA00022989"/>
    </source>
</evidence>
<dbReference type="GO" id="GO:0005886">
    <property type="term" value="C:plasma membrane"/>
    <property type="evidence" value="ECO:0007669"/>
    <property type="project" value="UniProtKB-SubCell"/>
</dbReference>
<reference evidence="17" key="1">
    <citation type="submission" date="2025-08" db="UniProtKB">
        <authorList>
            <consortium name="RefSeq"/>
        </authorList>
    </citation>
    <scope>IDENTIFICATION</scope>
    <source>
        <tissue evidence="17">Young leaves</tissue>
    </source>
</reference>
<feature type="transmembrane region" description="Helical" evidence="14">
    <location>
        <begin position="371"/>
        <end position="391"/>
    </location>
</feature>